<dbReference type="GeneID" id="82892235"/>
<feature type="chain" id="PRO_5046958470" evidence="1">
    <location>
        <begin position="27"/>
        <end position="350"/>
    </location>
</feature>
<proteinExistence type="predicted"/>
<dbReference type="EMBL" id="CP102294">
    <property type="protein sequence ID" value="UWN57123.1"/>
    <property type="molecule type" value="Genomic_DNA"/>
</dbReference>
<dbReference type="Proteomes" id="UP001059295">
    <property type="component" value="Chromosome"/>
</dbReference>
<evidence type="ECO:0000313" key="3">
    <source>
        <dbReference type="Proteomes" id="UP001059295"/>
    </source>
</evidence>
<keyword evidence="3" id="KW-1185">Reference proteome</keyword>
<dbReference type="Gene3D" id="3.20.20.80">
    <property type="entry name" value="Glycosidases"/>
    <property type="match status" value="1"/>
</dbReference>
<evidence type="ECO:0000313" key="2">
    <source>
        <dbReference type="EMBL" id="UWN57123.1"/>
    </source>
</evidence>
<accession>A0ABY5UZS9</accession>
<organism evidence="2 3">
    <name type="scientific">Alistipes ihumii AP11</name>
    <dbReference type="NCBI Taxonomy" id="1211813"/>
    <lineage>
        <taxon>Bacteria</taxon>
        <taxon>Pseudomonadati</taxon>
        <taxon>Bacteroidota</taxon>
        <taxon>Bacteroidia</taxon>
        <taxon>Bacteroidales</taxon>
        <taxon>Rikenellaceae</taxon>
        <taxon>Alistipes</taxon>
    </lineage>
</organism>
<protein>
    <submittedName>
        <fullName evidence="2">Uncharacterized protein</fullName>
    </submittedName>
</protein>
<dbReference type="RefSeq" id="WP_019245521.1">
    <property type="nucleotide sequence ID" value="NZ_CAPH01000009.1"/>
</dbReference>
<evidence type="ECO:0000256" key="1">
    <source>
        <dbReference type="SAM" id="SignalP"/>
    </source>
</evidence>
<reference evidence="2" key="1">
    <citation type="journal article" date="2022" name="Cell">
        <title>Design, construction, and in vivo augmentation of a complex gut microbiome.</title>
        <authorList>
            <person name="Cheng A.G."/>
            <person name="Ho P.Y."/>
            <person name="Aranda-Diaz A."/>
            <person name="Jain S."/>
            <person name="Yu F.B."/>
            <person name="Meng X."/>
            <person name="Wang M."/>
            <person name="Iakiviak M."/>
            <person name="Nagashima K."/>
            <person name="Zhao A."/>
            <person name="Murugkar P."/>
            <person name="Patil A."/>
            <person name="Atabakhsh K."/>
            <person name="Weakley A."/>
            <person name="Yan J."/>
            <person name="Brumbaugh A.R."/>
            <person name="Higginbottom S."/>
            <person name="Dimas A."/>
            <person name="Shiver A.L."/>
            <person name="Deutschbauer A."/>
            <person name="Neff N."/>
            <person name="Sonnenburg J.L."/>
            <person name="Huang K.C."/>
            <person name="Fischbach M.A."/>
        </authorList>
    </citation>
    <scope>NUCLEOTIDE SEQUENCE</scope>
    <source>
        <strain evidence="2">AP11</strain>
    </source>
</reference>
<feature type="signal peptide" evidence="1">
    <location>
        <begin position="1"/>
        <end position="26"/>
    </location>
</feature>
<name>A0ABY5UZS9_9BACT</name>
<keyword evidence="1" id="KW-0732">Signal</keyword>
<sequence>MKKNPFPTVFLTALLSWALTAGTLSAQPTGRQGASSYPPVPPSEREVGIAYGLWADRDLWSSTWDKPQIGEYDSRDRRVIRKHAEWLSDAGVDFVWLDWSNNVTYDPCKLWTGGKQDVIEDATAILFDEYRKMSEAGLPHPRISIFIGVTGAPEAAEDGRLQKKADQVWEMYAGNPRYREMMQLHEGKPLLVVYVDTPSPWQNGTPAWDDERFAVRWMTGYVSEQAPLRTDDRVSRYGYWSWEDRGEQTYPVRDGRPESMVICTAVRPQGKPGDTDYIPAKGRRDGATLREQFARARAVGPRFAMVVSWNEWTTGEQPSIEVSKDLEPSLTLGDRYLKLLKEEIRRFKTE</sequence>
<gene>
    <name evidence="2" type="ORF">NQ491_10835</name>
</gene>